<keyword evidence="4 5" id="KW-0067">ATP-binding</keyword>
<dbReference type="Gene3D" id="1.20.930.20">
    <property type="entry name" value="Adaptor protein Cbl, N-terminal domain"/>
    <property type="match status" value="1"/>
</dbReference>
<dbReference type="InterPro" id="IPR011990">
    <property type="entry name" value="TPR-like_helical_dom_sf"/>
</dbReference>
<keyword evidence="8" id="KW-1185">Reference proteome</keyword>
<evidence type="ECO:0000313" key="8">
    <source>
        <dbReference type="Proteomes" id="UP000022910"/>
    </source>
</evidence>
<feature type="domain" description="Protein kinase" evidence="6">
    <location>
        <begin position="941"/>
        <end position="1200"/>
    </location>
</feature>
<evidence type="ECO:0000313" key="7">
    <source>
        <dbReference type="EMBL" id="EXX62517.1"/>
    </source>
</evidence>
<dbReference type="SMART" id="SM00219">
    <property type="entry name" value="TyrKc"/>
    <property type="match status" value="3"/>
</dbReference>
<evidence type="ECO:0000256" key="3">
    <source>
        <dbReference type="ARBA" id="ARBA00022777"/>
    </source>
</evidence>
<dbReference type="Pfam" id="PF08238">
    <property type="entry name" value="Sel1"/>
    <property type="match status" value="2"/>
</dbReference>
<name>A0A015IZ10_RHIIW</name>
<dbReference type="GO" id="GO:0005524">
    <property type="term" value="F:ATP binding"/>
    <property type="evidence" value="ECO:0007669"/>
    <property type="project" value="UniProtKB-UniRule"/>
</dbReference>
<dbReference type="InterPro" id="IPR051681">
    <property type="entry name" value="Ser/Thr_Kinases-Pseudokinases"/>
</dbReference>
<dbReference type="InterPro" id="IPR008266">
    <property type="entry name" value="Tyr_kinase_AS"/>
</dbReference>
<proteinExistence type="predicted"/>
<comment type="caution">
    <text evidence="7">The sequence shown here is derived from an EMBL/GenBank/DDBJ whole genome shotgun (WGS) entry which is preliminary data.</text>
</comment>
<keyword evidence="3" id="KW-0418">Kinase</keyword>
<accession>A0A015IZ10</accession>
<dbReference type="InterPro" id="IPR001245">
    <property type="entry name" value="Ser-Thr/Tyr_kinase_cat_dom"/>
</dbReference>
<dbReference type="GO" id="GO:0007166">
    <property type="term" value="P:cell surface receptor signaling pathway"/>
    <property type="evidence" value="ECO:0007669"/>
    <property type="project" value="InterPro"/>
</dbReference>
<evidence type="ECO:0000259" key="6">
    <source>
        <dbReference type="PROSITE" id="PS50011"/>
    </source>
</evidence>
<dbReference type="Gene3D" id="1.10.510.10">
    <property type="entry name" value="Transferase(Phosphotransferase) domain 1"/>
    <property type="match status" value="3"/>
</dbReference>
<dbReference type="CDD" id="cd21037">
    <property type="entry name" value="MLKL_NTD"/>
    <property type="match status" value="1"/>
</dbReference>
<dbReference type="PROSITE" id="PS00109">
    <property type="entry name" value="PROTEIN_KINASE_TYR"/>
    <property type="match status" value="2"/>
</dbReference>
<dbReference type="SUPFAM" id="SSF81901">
    <property type="entry name" value="HCP-like"/>
    <property type="match status" value="1"/>
</dbReference>
<gene>
    <name evidence="7" type="ORF">RirG_160970</name>
</gene>
<dbReference type="InterPro" id="IPR017441">
    <property type="entry name" value="Protein_kinase_ATP_BS"/>
</dbReference>
<dbReference type="Proteomes" id="UP000022910">
    <property type="component" value="Unassembled WGS sequence"/>
</dbReference>
<dbReference type="HOGENOM" id="CLU_253186_0_0_1"/>
<dbReference type="InterPro" id="IPR020635">
    <property type="entry name" value="Tyr_kinase_cat_dom"/>
</dbReference>
<reference evidence="7 8" key="1">
    <citation type="submission" date="2014-02" db="EMBL/GenBank/DDBJ databases">
        <title>Single nucleus genome sequencing reveals high similarity among nuclei of an endomycorrhizal fungus.</title>
        <authorList>
            <person name="Lin K."/>
            <person name="Geurts R."/>
            <person name="Zhang Z."/>
            <person name="Limpens E."/>
            <person name="Saunders D.G."/>
            <person name="Mu D."/>
            <person name="Pang E."/>
            <person name="Cao H."/>
            <person name="Cha H."/>
            <person name="Lin T."/>
            <person name="Zhou Q."/>
            <person name="Shang Y."/>
            <person name="Li Y."/>
            <person name="Ivanov S."/>
            <person name="Sharma T."/>
            <person name="Velzen R.V."/>
            <person name="Ruijter N.D."/>
            <person name="Aanen D.K."/>
            <person name="Win J."/>
            <person name="Kamoun S."/>
            <person name="Bisseling T."/>
            <person name="Huang S."/>
        </authorList>
    </citation>
    <scope>NUCLEOTIDE SEQUENCE [LARGE SCALE GENOMIC DNA]</scope>
    <source>
        <strain evidence="8">DAOM197198w</strain>
    </source>
</reference>
<dbReference type="GO" id="GO:0004713">
    <property type="term" value="F:protein tyrosine kinase activity"/>
    <property type="evidence" value="ECO:0007669"/>
    <property type="project" value="InterPro"/>
</dbReference>
<feature type="domain" description="Protein kinase" evidence="6">
    <location>
        <begin position="37"/>
        <end position="278"/>
    </location>
</feature>
<dbReference type="PROSITE" id="PS50011">
    <property type="entry name" value="PROTEIN_KINASE_DOM"/>
    <property type="match status" value="3"/>
</dbReference>
<dbReference type="SMART" id="SM00671">
    <property type="entry name" value="SEL1"/>
    <property type="match status" value="2"/>
</dbReference>
<evidence type="ECO:0000256" key="5">
    <source>
        <dbReference type="PROSITE-ProRule" id="PRU10141"/>
    </source>
</evidence>
<dbReference type="Pfam" id="PF07714">
    <property type="entry name" value="PK_Tyr_Ser-Thr"/>
    <property type="match status" value="3"/>
</dbReference>
<dbReference type="GO" id="GO:0004674">
    <property type="term" value="F:protein serine/threonine kinase activity"/>
    <property type="evidence" value="ECO:0007669"/>
    <property type="project" value="TreeGrafter"/>
</dbReference>
<dbReference type="InterPro" id="IPR000719">
    <property type="entry name" value="Prot_kinase_dom"/>
</dbReference>
<evidence type="ECO:0000256" key="1">
    <source>
        <dbReference type="ARBA" id="ARBA00022679"/>
    </source>
</evidence>
<dbReference type="PANTHER" id="PTHR44329:SF288">
    <property type="entry name" value="MITOGEN-ACTIVATED PROTEIN KINASE KINASE KINASE 20"/>
    <property type="match status" value="1"/>
</dbReference>
<dbReference type="EMBL" id="JEMT01024694">
    <property type="protein sequence ID" value="EXX62517.1"/>
    <property type="molecule type" value="Genomic_DNA"/>
</dbReference>
<organism evidence="7 8">
    <name type="scientific">Rhizophagus irregularis (strain DAOM 197198w)</name>
    <name type="common">Glomus intraradices</name>
    <dbReference type="NCBI Taxonomy" id="1432141"/>
    <lineage>
        <taxon>Eukaryota</taxon>
        <taxon>Fungi</taxon>
        <taxon>Fungi incertae sedis</taxon>
        <taxon>Mucoromycota</taxon>
        <taxon>Glomeromycotina</taxon>
        <taxon>Glomeromycetes</taxon>
        <taxon>Glomerales</taxon>
        <taxon>Glomeraceae</taxon>
        <taxon>Rhizophagus</taxon>
    </lineage>
</organism>
<evidence type="ECO:0000256" key="4">
    <source>
        <dbReference type="ARBA" id="ARBA00022840"/>
    </source>
</evidence>
<dbReference type="PANTHER" id="PTHR44329">
    <property type="entry name" value="SERINE/THREONINE-PROTEIN KINASE TNNI3K-RELATED"/>
    <property type="match status" value="1"/>
</dbReference>
<feature type="domain" description="Protein kinase" evidence="6">
    <location>
        <begin position="399"/>
        <end position="653"/>
    </location>
</feature>
<dbReference type="InterPro" id="IPR036537">
    <property type="entry name" value="Adaptor_Cbl_N_dom_sf"/>
</dbReference>
<dbReference type="PROSITE" id="PS00107">
    <property type="entry name" value="PROTEIN_KINASE_ATP"/>
    <property type="match status" value="1"/>
</dbReference>
<dbReference type="SMR" id="A0A015IZ10"/>
<dbReference type="SUPFAM" id="SSF56112">
    <property type="entry name" value="Protein kinase-like (PK-like)"/>
    <property type="match status" value="3"/>
</dbReference>
<dbReference type="OrthoDB" id="2339262at2759"/>
<dbReference type="InterPro" id="IPR059179">
    <property type="entry name" value="MLKL-like_MCAfunc"/>
</dbReference>
<dbReference type="InterPro" id="IPR011009">
    <property type="entry name" value="Kinase-like_dom_sf"/>
</dbReference>
<feature type="binding site" evidence="5">
    <location>
        <position position="68"/>
    </location>
    <ligand>
        <name>ATP</name>
        <dbReference type="ChEBI" id="CHEBI:30616"/>
    </ligand>
</feature>
<sequence>MTTSINNKNDDTDDKWLQWIKSEIANDFINYYDYNEFQNIERIGSGGFGNVYRANWKSSNTDTVVALKSLTNGNDTVKEIVNEIKLMKKVDFHANIIHFFGITSNTNSVDSSYLFILEYADSGTLKNYLEKNFNKLDWNIKLQFAVQIADAVSCIHQKEIVHNDLHSDNILVHQNVIKLTDFGLSRKAGESNSTNDIFGKIPYIDPHRIRNRNRTKNDKKSDVYTLSSEISFGKREDSTYGTPKEYINIYERCWQDNPDDRPDMHQVFSDLINLNTLLDGENTNSSENDTEQKISNSLYDYPVQMYGQQTSCDSKMANLTCSDILISQEDNENDLRIIMTGGLIGHCLTDNAKVIPFTNVDELGPDQIKYLQETDTGIKKIDDETFQNQEVHSLKLADYEMDGNEIPRKNGSVSKWVNVKNKNEEFAFKSISNKEYQMIIQNQTTILKKLHDCNNIIKFYGLIPDGNKWYFVTEWAEYGNLREFYTNHKDRFNLILKLRISLDIARGLNFLSNVEIFHHDIRSENILIAINETAKLANRSLNAITLKQDQNLERARYCAPELLKNSNAKYNNKCEVYSFGILLWEIVEEKAPYENYKDIIEIGNLVSEKYREPFSENNQIPEKFKNLVINAVNHDPEFRPNIIEMLKVLNNCFEDSKSEAFHTSNVLQNQRSSEPTPTIPKLITHDVMIESKAPVLVPFLKFIPLIKEIGAIFDEIIDVVEAAEHNKRTCKLLENRVQVADLVVKKLRKDKELNEEFFINKNFSYLQDLTEIIRRIKKFISEVSQVKTLVKYIRAKNIEKTFAELCKEFDSSFNLLSVSIDAKILGQLKSIDDNILKRSKSIEDELKELKADQDEFAKHLHDMVAGISIDVKGSGDGVKDIGDDPKEIKNCFKDLSDQFSSTVVKVNIMNNTMEKLMSEPSQNQKKIDNIFQVNPLKISDYIQDDNEKPRENGRVAKWFNIRIKCEVAFKTISESEDQKLVQNQVIILKELHDCQNIIKFYGLTCEGNKWYLVTEWAEYGNLREFYTNYKDRFDVELKLRVSLDIARGLNFLRAVEMVHRDIRAENILITFNGTAKIANFKLSRYLNASTFNQKQNLERVRYCAPELLERAPNCKYDQKCEVYSFGILLWEIAEERIPYKGIDDIVDITDKVRNKMYREPFSENNLMPVEFKKLEIEAVRHDPDFRPKITKMFEVLRKCVKKYSLSQDSSSSNSSSLSRKPSTPKFIPKRAFSIDQDELSINSPDFESFKYMTLNDAAKQHKLFRNGKPSGDVKTAYKCFEAYANNPNTTNRNQITAKYYKAVYISRGFAESPPNKDKIVAELFKEVADDEANEYPEARVRYGDCLFNGKGVDKNESEALKYFEKAAEDGVVVAMYNVGNMYYNGVGCAKDIEKAKYYIELAVYNGYEAAIRFRNEYNF</sequence>
<keyword evidence="2 5" id="KW-0547">Nucleotide-binding</keyword>
<keyword evidence="1" id="KW-0808">Transferase</keyword>
<protein>
    <submittedName>
        <fullName evidence="7">Kic1p</fullName>
    </submittedName>
</protein>
<evidence type="ECO:0000256" key="2">
    <source>
        <dbReference type="ARBA" id="ARBA00022741"/>
    </source>
</evidence>
<dbReference type="InterPro" id="IPR006597">
    <property type="entry name" value="Sel1-like"/>
</dbReference>
<dbReference type="Gene3D" id="1.25.40.10">
    <property type="entry name" value="Tetratricopeptide repeat domain"/>
    <property type="match status" value="1"/>
</dbReference>